<dbReference type="GO" id="GO:0005739">
    <property type="term" value="C:mitochondrion"/>
    <property type="evidence" value="ECO:0007669"/>
    <property type="project" value="TreeGrafter"/>
</dbReference>
<dbReference type="STRING" id="312017.A4VCV7"/>
<dbReference type="RefSeq" id="XP_001471032.1">
    <property type="nucleotide sequence ID" value="XM_001470982.2"/>
</dbReference>
<dbReference type="InterPro" id="IPR050961">
    <property type="entry name" value="BolA/IbaG_stress_morph_reg"/>
</dbReference>
<proteinExistence type="inferred from homology"/>
<dbReference type="Gene3D" id="3.30.300.90">
    <property type="entry name" value="BolA-like"/>
    <property type="match status" value="1"/>
</dbReference>
<dbReference type="InterPro" id="IPR002634">
    <property type="entry name" value="BolA"/>
</dbReference>
<accession>A4VCV7</accession>
<evidence type="ECO:0000313" key="4">
    <source>
        <dbReference type="Proteomes" id="UP000009168"/>
    </source>
</evidence>
<name>A4VCV7_TETTS</name>
<evidence type="ECO:0000313" key="3">
    <source>
        <dbReference type="EMBL" id="EDK31359.1"/>
    </source>
</evidence>
<dbReference type="PANTHER" id="PTHR46229:SF2">
    <property type="entry name" value="BOLA-LIKE PROTEIN 1"/>
    <property type="match status" value="1"/>
</dbReference>
<dbReference type="Pfam" id="PF01722">
    <property type="entry name" value="BolA"/>
    <property type="match status" value="1"/>
</dbReference>
<dbReference type="InParanoid" id="A4VCV7"/>
<dbReference type="Proteomes" id="UP000009168">
    <property type="component" value="Unassembled WGS sequence"/>
</dbReference>
<sequence length="117" mass="13234">MLQRIIRFSFSSTTPMKDAITSKIQQAFKPQYFQIENESHKHSVPKGSETHFKLVIVSDDFSGLSKVQCHQKIYSLLQPEFQKGLHALSLMTKTANEWNQDSSVNVSPSCMGGSKKK</sequence>
<dbReference type="GeneID" id="7829941"/>
<reference evidence="4" key="1">
    <citation type="journal article" date="2006" name="PLoS Biol.">
        <title>Macronuclear genome sequence of the ciliate Tetrahymena thermophila, a model eukaryote.</title>
        <authorList>
            <person name="Eisen J.A."/>
            <person name="Coyne R.S."/>
            <person name="Wu M."/>
            <person name="Wu D."/>
            <person name="Thiagarajan M."/>
            <person name="Wortman J.R."/>
            <person name="Badger J.H."/>
            <person name="Ren Q."/>
            <person name="Amedeo P."/>
            <person name="Jones K.M."/>
            <person name="Tallon L.J."/>
            <person name="Delcher A.L."/>
            <person name="Salzberg S.L."/>
            <person name="Silva J.C."/>
            <person name="Haas B.J."/>
            <person name="Majoros W.H."/>
            <person name="Farzad M."/>
            <person name="Carlton J.M."/>
            <person name="Smith R.K. Jr."/>
            <person name="Garg J."/>
            <person name="Pearlman R.E."/>
            <person name="Karrer K.M."/>
            <person name="Sun L."/>
            <person name="Manning G."/>
            <person name="Elde N.C."/>
            <person name="Turkewitz A.P."/>
            <person name="Asai D.J."/>
            <person name="Wilkes D.E."/>
            <person name="Wang Y."/>
            <person name="Cai H."/>
            <person name="Collins K."/>
            <person name="Stewart B.A."/>
            <person name="Lee S.R."/>
            <person name="Wilamowska K."/>
            <person name="Weinberg Z."/>
            <person name="Ruzzo W.L."/>
            <person name="Wloga D."/>
            <person name="Gaertig J."/>
            <person name="Frankel J."/>
            <person name="Tsao C.-C."/>
            <person name="Gorovsky M.A."/>
            <person name="Keeling P.J."/>
            <person name="Waller R.F."/>
            <person name="Patron N.J."/>
            <person name="Cherry J.M."/>
            <person name="Stover N.A."/>
            <person name="Krieger C.J."/>
            <person name="del Toro C."/>
            <person name="Ryder H.F."/>
            <person name="Williamson S.C."/>
            <person name="Barbeau R.A."/>
            <person name="Hamilton E.P."/>
            <person name="Orias E."/>
        </authorList>
    </citation>
    <scope>NUCLEOTIDE SEQUENCE [LARGE SCALE GENOMIC DNA]</scope>
    <source>
        <strain evidence="4">SB210</strain>
    </source>
</reference>
<dbReference type="SUPFAM" id="SSF82657">
    <property type="entry name" value="BolA-like"/>
    <property type="match status" value="1"/>
</dbReference>
<dbReference type="PANTHER" id="PTHR46229">
    <property type="entry name" value="BOLA TRANSCRIPTION REGULATOR"/>
    <property type="match status" value="1"/>
</dbReference>
<evidence type="ECO:0000256" key="2">
    <source>
        <dbReference type="RuleBase" id="RU003860"/>
    </source>
</evidence>
<comment type="similarity">
    <text evidence="1 2">Belongs to the BolA/IbaG family.</text>
</comment>
<organism evidence="3 4">
    <name type="scientific">Tetrahymena thermophila (strain SB210)</name>
    <dbReference type="NCBI Taxonomy" id="312017"/>
    <lineage>
        <taxon>Eukaryota</taxon>
        <taxon>Sar</taxon>
        <taxon>Alveolata</taxon>
        <taxon>Ciliophora</taxon>
        <taxon>Intramacronucleata</taxon>
        <taxon>Oligohymenophorea</taxon>
        <taxon>Hymenostomatida</taxon>
        <taxon>Tetrahymenina</taxon>
        <taxon>Tetrahymenidae</taxon>
        <taxon>Tetrahymena</taxon>
    </lineage>
</organism>
<dbReference type="HOGENOM" id="CLU_109462_3_0_1"/>
<protein>
    <submittedName>
        <fullName evidence="3">BolA-like protein</fullName>
    </submittedName>
</protein>
<evidence type="ECO:0000256" key="1">
    <source>
        <dbReference type="ARBA" id="ARBA00005578"/>
    </source>
</evidence>
<gene>
    <name evidence="3" type="ORF">TTHERM_00239149</name>
</gene>
<dbReference type="PIRSF" id="PIRSF003113">
    <property type="entry name" value="BolA"/>
    <property type="match status" value="1"/>
</dbReference>
<dbReference type="InterPro" id="IPR036065">
    <property type="entry name" value="BolA-like_sf"/>
</dbReference>
<dbReference type="OrthoDB" id="4983at2759"/>
<dbReference type="OMA" id="CLGGFGK"/>
<dbReference type="KEGG" id="tet:TTHERM_00239149"/>
<keyword evidence="4" id="KW-1185">Reference proteome</keyword>
<dbReference type="AlphaFoldDB" id="A4VCV7"/>
<dbReference type="eggNOG" id="KOG2313">
    <property type="taxonomic scope" value="Eukaryota"/>
</dbReference>
<dbReference type="EMBL" id="GG662443">
    <property type="protein sequence ID" value="EDK31359.1"/>
    <property type="molecule type" value="Genomic_DNA"/>
</dbReference>